<sequence>MVLMIPSLSPVINIYFIRPYRSEIEAWMHKIKGLFTKKSTGPMIVEKTYCVYNPKLRHMKWKGVEYQAEGRIKKNSVHSTN</sequence>
<organism evidence="1 2">
    <name type="scientific">Diploscapter pachys</name>
    <dbReference type="NCBI Taxonomy" id="2018661"/>
    <lineage>
        <taxon>Eukaryota</taxon>
        <taxon>Metazoa</taxon>
        <taxon>Ecdysozoa</taxon>
        <taxon>Nematoda</taxon>
        <taxon>Chromadorea</taxon>
        <taxon>Rhabditida</taxon>
        <taxon>Rhabditina</taxon>
        <taxon>Rhabditomorpha</taxon>
        <taxon>Rhabditoidea</taxon>
        <taxon>Rhabditidae</taxon>
        <taxon>Diploscapter</taxon>
    </lineage>
</organism>
<reference evidence="1 2" key="1">
    <citation type="journal article" date="2017" name="Curr. Biol.">
        <title>Genome architecture and evolution of a unichromosomal asexual nematode.</title>
        <authorList>
            <person name="Fradin H."/>
            <person name="Zegar C."/>
            <person name="Gutwein M."/>
            <person name="Lucas J."/>
            <person name="Kovtun M."/>
            <person name="Corcoran D."/>
            <person name="Baugh L.R."/>
            <person name="Kiontke K."/>
            <person name="Gunsalus K."/>
            <person name="Fitch D.H."/>
            <person name="Piano F."/>
        </authorList>
    </citation>
    <scope>NUCLEOTIDE SEQUENCE [LARGE SCALE GENOMIC DNA]</scope>
    <source>
        <strain evidence="1">PF1309</strain>
    </source>
</reference>
<gene>
    <name evidence="1" type="ORF">WR25_01486</name>
</gene>
<keyword evidence="2" id="KW-1185">Reference proteome</keyword>
<protein>
    <submittedName>
        <fullName evidence="1">Uncharacterized protein</fullName>
    </submittedName>
</protein>
<accession>A0A2A2JRF7</accession>
<name>A0A2A2JRF7_9BILA</name>
<evidence type="ECO:0000313" key="1">
    <source>
        <dbReference type="EMBL" id="PAV64149.1"/>
    </source>
</evidence>
<dbReference type="EMBL" id="LIAE01010275">
    <property type="protein sequence ID" value="PAV64149.1"/>
    <property type="molecule type" value="Genomic_DNA"/>
</dbReference>
<comment type="caution">
    <text evidence="1">The sequence shown here is derived from an EMBL/GenBank/DDBJ whole genome shotgun (WGS) entry which is preliminary data.</text>
</comment>
<dbReference type="Proteomes" id="UP000218231">
    <property type="component" value="Unassembled WGS sequence"/>
</dbReference>
<proteinExistence type="predicted"/>
<evidence type="ECO:0000313" key="2">
    <source>
        <dbReference type="Proteomes" id="UP000218231"/>
    </source>
</evidence>
<dbReference type="AlphaFoldDB" id="A0A2A2JRF7"/>